<evidence type="ECO:0000256" key="2">
    <source>
        <dbReference type="ARBA" id="ARBA00022679"/>
    </source>
</evidence>
<dbReference type="STRING" id="1157962.A0A250WY17"/>
<dbReference type="EMBL" id="BEGY01000013">
    <property type="protein sequence ID" value="GAX75727.1"/>
    <property type="molecule type" value="Genomic_DNA"/>
</dbReference>
<feature type="compositionally biased region" description="Low complexity" evidence="7">
    <location>
        <begin position="15"/>
        <end position="25"/>
    </location>
</feature>
<evidence type="ECO:0000256" key="3">
    <source>
        <dbReference type="ARBA" id="ARBA00022741"/>
    </source>
</evidence>
<evidence type="ECO:0000256" key="7">
    <source>
        <dbReference type="SAM" id="MobiDB-lite"/>
    </source>
</evidence>
<dbReference type="PANTHER" id="PTHR24349">
    <property type="entry name" value="SERINE/THREONINE-PROTEIN KINASE"/>
    <property type="match status" value="1"/>
</dbReference>
<dbReference type="Proteomes" id="UP000232323">
    <property type="component" value="Unassembled WGS sequence"/>
</dbReference>
<sequence>MGACQSSNAAEWQQSSSKSLKSTMSVMGPTPSILPGREKFDDVDEKFLFEKELRRGTIAIAHRVRDKETKQVYVSKTTAKAKLESKEDLKEIQRELKIFKHVSGHENICKFVQNYEDQHSLHIIVEECSGGDLFERLQKEKMFDEQLAARAIHAVASMILHCHSMNVVHRDIRPEVFMFSSTVPEAPLKAVDFRYAKFWKKGLNLDEVVGCPHYVAPDMLCGSYGPEVDIWGCGVLLYVLLAGYTPFDGKTDNEIFEQILSCPLDLKSAPWPKISKSAKDLIRKMLTRDPKRRIHVDQVLHHPWLKEQIDVVSSEPQVLVRMREFTNYNKLKKEAAMILAKATPEDHLEGLRHLFASIDTDSSGHISVEEMRRSLKHKGALMGQTEVSKIMNKLDLDGDQRVDYSEFTAATLRLTEIGLSDLESQGLMLKAFNHFDQHEQGYLTKEDVKNQLQLAGMEVTAKDLDQIMAEVDLNEDGKIDFNEFCQMITPQNSQRFKISATLGKSRAKRTEVKQLQSIRVREVPAEDVVLETENDSVIKDEEQGIKPTGRNVKHQDSGASAASIALSGLLSGSASVDGRSSAMSDHANGMPFMTSDSLMTNF</sequence>
<feature type="domain" description="EF-hand" evidence="9">
    <location>
        <begin position="423"/>
        <end position="458"/>
    </location>
</feature>
<keyword evidence="1" id="KW-0723">Serine/threonine-protein kinase</keyword>
<feature type="region of interest" description="Disordered" evidence="7">
    <location>
        <begin position="575"/>
        <end position="602"/>
    </location>
</feature>
<keyword evidence="11" id="KW-1185">Reference proteome</keyword>
<dbReference type="GO" id="GO:0004674">
    <property type="term" value="F:protein serine/threonine kinase activity"/>
    <property type="evidence" value="ECO:0007669"/>
    <property type="project" value="UniProtKB-KW"/>
</dbReference>
<feature type="domain" description="EF-hand" evidence="9">
    <location>
        <begin position="382"/>
        <end position="417"/>
    </location>
</feature>
<evidence type="ECO:0000256" key="4">
    <source>
        <dbReference type="ARBA" id="ARBA00022777"/>
    </source>
</evidence>
<dbReference type="Gene3D" id="1.10.510.10">
    <property type="entry name" value="Transferase(Phosphotransferase) domain 1"/>
    <property type="match status" value="1"/>
</dbReference>
<dbReference type="CDD" id="cd05117">
    <property type="entry name" value="STKc_CAMK"/>
    <property type="match status" value="1"/>
</dbReference>
<keyword evidence="5" id="KW-0106">Calcium</keyword>
<evidence type="ECO:0000256" key="1">
    <source>
        <dbReference type="ARBA" id="ARBA00022527"/>
    </source>
</evidence>
<dbReference type="InterPro" id="IPR002048">
    <property type="entry name" value="EF_hand_dom"/>
</dbReference>
<dbReference type="InterPro" id="IPR011009">
    <property type="entry name" value="Kinase-like_dom_sf"/>
</dbReference>
<keyword evidence="6" id="KW-0067">ATP-binding</keyword>
<organism evidence="10 11">
    <name type="scientific">Chlamydomonas eustigma</name>
    <dbReference type="NCBI Taxonomy" id="1157962"/>
    <lineage>
        <taxon>Eukaryota</taxon>
        <taxon>Viridiplantae</taxon>
        <taxon>Chlorophyta</taxon>
        <taxon>core chlorophytes</taxon>
        <taxon>Chlorophyceae</taxon>
        <taxon>CS clade</taxon>
        <taxon>Chlamydomonadales</taxon>
        <taxon>Chlamydomonadaceae</taxon>
        <taxon>Chlamydomonas</taxon>
    </lineage>
</organism>
<dbReference type="CDD" id="cd00051">
    <property type="entry name" value="EFh"/>
    <property type="match status" value="2"/>
</dbReference>
<dbReference type="SUPFAM" id="SSF47473">
    <property type="entry name" value="EF-hand"/>
    <property type="match status" value="1"/>
</dbReference>
<protein>
    <recommendedName>
        <fullName evidence="12">Calcium-dependent protein kinase</fullName>
    </recommendedName>
</protein>
<dbReference type="OrthoDB" id="40902at2759"/>
<reference evidence="10 11" key="1">
    <citation type="submission" date="2017-08" db="EMBL/GenBank/DDBJ databases">
        <title>Acidophilic green algal genome provides insights into adaptation to an acidic environment.</title>
        <authorList>
            <person name="Hirooka S."/>
            <person name="Hirose Y."/>
            <person name="Kanesaki Y."/>
            <person name="Higuchi S."/>
            <person name="Fujiwara T."/>
            <person name="Onuma R."/>
            <person name="Era A."/>
            <person name="Ohbayashi R."/>
            <person name="Uzuka A."/>
            <person name="Nozaki H."/>
            <person name="Yoshikawa H."/>
            <person name="Miyagishima S.Y."/>
        </authorList>
    </citation>
    <scope>NUCLEOTIDE SEQUENCE [LARGE SCALE GENOMIC DNA]</scope>
    <source>
        <strain evidence="10 11">NIES-2499</strain>
    </source>
</reference>
<accession>A0A250WY17</accession>
<feature type="region of interest" description="Disordered" evidence="7">
    <location>
        <begin position="1"/>
        <end position="37"/>
    </location>
</feature>
<dbReference type="SMART" id="SM00054">
    <property type="entry name" value="EFh"/>
    <property type="match status" value="4"/>
</dbReference>
<gene>
    <name evidence="10" type="ORF">CEUSTIGMA_g3170.t1</name>
</gene>
<dbReference type="FunFam" id="1.10.510.10:FF:000571">
    <property type="entry name" value="Maternal embryonic leucine zipper kinase"/>
    <property type="match status" value="1"/>
</dbReference>
<dbReference type="SUPFAM" id="SSF56112">
    <property type="entry name" value="Protein kinase-like (PK-like)"/>
    <property type="match status" value="1"/>
</dbReference>
<dbReference type="Gene3D" id="3.30.200.20">
    <property type="entry name" value="Phosphorylase Kinase, domain 1"/>
    <property type="match status" value="1"/>
</dbReference>
<dbReference type="InterPro" id="IPR050205">
    <property type="entry name" value="CDPK_Ser/Thr_kinases"/>
</dbReference>
<dbReference type="InterPro" id="IPR011992">
    <property type="entry name" value="EF-hand-dom_pair"/>
</dbReference>
<feature type="compositionally biased region" description="Polar residues" evidence="7">
    <location>
        <begin position="1"/>
        <end position="14"/>
    </location>
</feature>
<evidence type="ECO:0000313" key="10">
    <source>
        <dbReference type="EMBL" id="GAX75727.1"/>
    </source>
</evidence>
<dbReference type="GO" id="GO:0005509">
    <property type="term" value="F:calcium ion binding"/>
    <property type="evidence" value="ECO:0007669"/>
    <property type="project" value="InterPro"/>
</dbReference>
<dbReference type="PROSITE" id="PS50222">
    <property type="entry name" value="EF_HAND_2"/>
    <property type="match status" value="4"/>
</dbReference>
<evidence type="ECO:0000313" key="11">
    <source>
        <dbReference type="Proteomes" id="UP000232323"/>
    </source>
</evidence>
<dbReference type="Gene3D" id="1.10.238.10">
    <property type="entry name" value="EF-hand"/>
    <property type="match status" value="2"/>
</dbReference>
<keyword evidence="2" id="KW-0808">Transferase</keyword>
<dbReference type="PROSITE" id="PS50011">
    <property type="entry name" value="PROTEIN_KINASE_DOM"/>
    <property type="match status" value="1"/>
</dbReference>
<dbReference type="InterPro" id="IPR018247">
    <property type="entry name" value="EF_Hand_1_Ca_BS"/>
</dbReference>
<keyword evidence="4" id="KW-0418">Kinase</keyword>
<evidence type="ECO:0000256" key="5">
    <source>
        <dbReference type="ARBA" id="ARBA00022837"/>
    </source>
</evidence>
<evidence type="ECO:0000256" key="6">
    <source>
        <dbReference type="ARBA" id="ARBA00022840"/>
    </source>
</evidence>
<dbReference type="Pfam" id="PF13499">
    <property type="entry name" value="EF-hand_7"/>
    <property type="match status" value="2"/>
</dbReference>
<dbReference type="GO" id="GO:0005524">
    <property type="term" value="F:ATP binding"/>
    <property type="evidence" value="ECO:0007669"/>
    <property type="project" value="UniProtKB-KW"/>
</dbReference>
<dbReference type="PROSITE" id="PS00018">
    <property type="entry name" value="EF_HAND_1"/>
    <property type="match status" value="3"/>
</dbReference>
<evidence type="ECO:0000259" key="8">
    <source>
        <dbReference type="PROSITE" id="PS50011"/>
    </source>
</evidence>
<evidence type="ECO:0000259" key="9">
    <source>
        <dbReference type="PROSITE" id="PS50222"/>
    </source>
</evidence>
<evidence type="ECO:0008006" key="12">
    <source>
        <dbReference type="Google" id="ProtNLM"/>
    </source>
</evidence>
<feature type="domain" description="Protein kinase" evidence="8">
    <location>
        <begin position="47"/>
        <end position="305"/>
    </location>
</feature>
<proteinExistence type="predicted"/>
<feature type="domain" description="EF-hand" evidence="9">
    <location>
        <begin position="346"/>
        <end position="381"/>
    </location>
</feature>
<feature type="domain" description="EF-hand" evidence="9">
    <location>
        <begin position="459"/>
        <end position="494"/>
    </location>
</feature>
<keyword evidence="3" id="KW-0547">Nucleotide-binding</keyword>
<comment type="caution">
    <text evidence="10">The sequence shown here is derived from an EMBL/GenBank/DDBJ whole genome shotgun (WGS) entry which is preliminary data.</text>
</comment>
<dbReference type="InterPro" id="IPR000719">
    <property type="entry name" value="Prot_kinase_dom"/>
</dbReference>
<name>A0A250WY17_9CHLO</name>
<dbReference type="AlphaFoldDB" id="A0A250WY17"/>
<dbReference type="Pfam" id="PF00069">
    <property type="entry name" value="Pkinase"/>
    <property type="match status" value="1"/>
</dbReference>